<dbReference type="GeneID" id="72187752"/>
<dbReference type="EMBL" id="CP096661">
    <property type="protein sequence ID" value="UPV76696.1"/>
    <property type="molecule type" value="Genomic_DNA"/>
</dbReference>
<gene>
    <name evidence="2" type="ORF">M0R89_21095</name>
</gene>
<dbReference type="KEGG" id="halx:M0R89_21095"/>
<protein>
    <submittedName>
        <fullName evidence="2">Uncharacterized protein</fullName>
    </submittedName>
</protein>
<keyword evidence="3" id="KW-1185">Reference proteome</keyword>
<evidence type="ECO:0000313" key="3">
    <source>
        <dbReference type="Proteomes" id="UP000830729"/>
    </source>
</evidence>
<keyword evidence="2" id="KW-0614">Plasmid</keyword>
<organism evidence="2 3">
    <name type="scientific">Halorussus limi</name>
    <dbReference type="NCBI Taxonomy" id="2938695"/>
    <lineage>
        <taxon>Archaea</taxon>
        <taxon>Methanobacteriati</taxon>
        <taxon>Methanobacteriota</taxon>
        <taxon>Stenosarchaea group</taxon>
        <taxon>Halobacteria</taxon>
        <taxon>Halobacteriales</taxon>
        <taxon>Haladaptataceae</taxon>
        <taxon>Halorussus</taxon>
    </lineage>
</organism>
<feature type="region of interest" description="Disordered" evidence="1">
    <location>
        <begin position="73"/>
        <end position="96"/>
    </location>
</feature>
<evidence type="ECO:0000256" key="1">
    <source>
        <dbReference type="SAM" id="MobiDB-lite"/>
    </source>
</evidence>
<name>A0A8U0I1A8_9EURY</name>
<geneLocation type="plasmid" evidence="2 3">
    <name>unnamed2</name>
</geneLocation>
<feature type="compositionally biased region" description="Basic and acidic residues" evidence="1">
    <location>
        <begin position="82"/>
        <end position="96"/>
    </location>
</feature>
<dbReference type="RefSeq" id="WP_248652729.1">
    <property type="nucleotide sequence ID" value="NZ_CP096661.1"/>
</dbReference>
<proteinExistence type="predicted"/>
<accession>A0A8U0I1A8</accession>
<dbReference type="Proteomes" id="UP000830729">
    <property type="component" value="Plasmid unnamed2"/>
</dbReference>
<reference evidence="2 3" key="1">
    <citation type="submission" date="2022-04" db="EMBL/GenBank/DDBJ databases">
        <title>Diverse halophilic archaea isolated from saline environments.</title>
        <authorList>
            <person name="Cui H.-L."/>
        </authorList>
    </citation>
    <scope>NUCLEOTIDE SEQUENCE [LARGE SCALE GENOMIC DNA]</scope>
    <source>
        <strain evidence="2 3">XZYJT49</strain>
        <plasmid evidence="2 3">unnamed2</plasmid>
    </source>
</reference>
<evidence type="ECO:0000313" key="2">
    <source>
        <dbReference type="EMBL" id="UPV76696.1"/>
    </source>
</evidence>
<dbReference type="AlphaFoldDB" id="A0A8U0I1A8"/>
<sequence length="96" mass="10884">MSSRTPEECIELALDESATESEREDAIHELEMANECDELDALVRRESLSDGLRQRALQALATPQCDTMLRRLAGEESLEPSLRQEAESILHERDDQ</sequence>